<sequence>MRFTPPIRFVAGVLTLWIGVRLSFWFAAADAPQALPLPIPGFPPLRRAEAESPISDENVVRNPARAAPHPRPFLVLRDPYARPAMAPAPGAPARSARRDDRRRQQMWIAAFTPSFAQPMLMRFARRPLPADSGYHNRAEEYSPWRVAFWGQWRSGSGPRALAEGGELGGSQAGVRVQYSLGRTRRTEIAAIARASRPLEGADGGEAAIGLALRPSPDIPLEILAERRIAIERGGRNAWSLGAAAGLYRRPLPFGLEFDGYAQAGIVGLDRRDLFVDANAAVTRPIRVAPHTTLSIGGAAWAAAQPGASRVDIGPEAVLRLPAAEGNVRLSLSWRERVAGSASPGSGPALTLGADF</sequence>
<dbReference type="Proteomes" id="UP000564378">
    <property type="component" value="Unassembled WGS sequence"/>
</dbReference>
<accession>A0A842HWT7</accession>
<evidence type="ECO:0000313" key="1">
    <source>
        <dbReference type="EMBL" id="MBC2776410.1"/>
    </source>
</evidence>
<name>A0A842HWT7_9SPHN</name>
<dbReference type="EMBL" id="JACJVJ010000001">
    <property type="protein sequence ID" value="MBC2776410.1"/>
    <property type="molecule type" value="Genomic_DNA"/>
</dbReference>
<dbReference type="AlphaFoldDB" id="A0A842HWT7"/>
<evidence type="ECO:0000313" key="2">
    <source>
        <dbReference type="Proteomes" id="UP000564378"/>
    </source>
</evidence>
<protein>
    <submittedName>
        <fullName evidence="1">Uncharacterized protein</fullName>
    </submittedName>
</protein>
<organism evidence="1 2">
    <name type="scientific">Parasphingopyxis marina</name>
    <dbReference type="NCBI Taxonomy" id="2761622"/>
    <lineage>
        <taxon>Bacteria</taxon>
        <taxon>Pseudomonadati</taxon>
        <taxon>Pseudomonadota</taxon>
        <taxon>Alphaproteobacteria</taxon>
        <taxon>Sphingomonadales</taxon>
        <taxon>Sphingomonadaceae</taxon>
        <taxon>Parasphingopyxis</taxon>
    </lineage>
</organism>
<keyword evidence="2" id="KW-1185">Reference proteome</keyword>
<comment type="caution">
    <text evidence="1">The sequence shown here is derived from an EMBL/GenBank/DDBJ whole genome shotgun (WGS) entry which is preliminary data.</text>
</comment>
<reference evidence="1 2" key="1">
    <citation type="submission" date="2020-08" db="EMBL/GenBank/DDBJ databases">
        <title>Draft genome sequence of Parasphingopyxis sp. GrpM-11.</title>
        <authorList>
            <person name="Oh J."/>
            <person name="Roh D.-H."/>
        </authorList>
    </citation>
    <scope>NUCLEOTIDE SEQUENCE [LARGE SCALE GENOMIC DNA]</scope>
    <source>
        <strain evidence="1 2">GrpM-11</strain>
    </source>
</reference>
<dbReference type="RefSeq" id="WP_185799694.1">
    <property type="nucleotide sequence ID" value="NZ_JACJVJ010000001.1"/>
</dbReference>
<proteinExistence type="predicted"/>
<gene>
    <name evidence="1" type="ORF">H6P80_02130</name>
</gene>